<keyword evidence="3 6" id="KW-0479">Metal-binding</keyword>
<dbReference type="Proteomes" id="UP000298050">
    <property type="component" value="Unassembled WGS sequence"/>
</dbReference>
<evidence type="ECO:0000313" key="9">
    <source>
        <dbReference type="EMBL" id="TGD70202.1"/>
    </source>
</evidence>
<dbReference type="SUPFAM" id="SSF46626">
    <property type="entry name" value="Cytochrome c"/>
    <property type="match status" value="1"/>
</dbReference>
<evidence type="ECO:0000256" key="6">
    <source>
        <dbReference type="PROSITE-ProRule" id="PRU00433"/>
    </source>
</evidence>
<keyword evidence="2 6" id="KW-0349">Heme</keyword>
<dbReference type="RefSeq" id="WP_135446690.1">
    <property type="nucleotide sequence ID" value="NZ_SRLE01000059.1"/>
</dbReference>
<evidence type="ECO:0000259" key="8">
    <source>
        <dbReference type="PROSITE" id="PS51007"/>
    </source>
</evidence>
<evidence type="ECO:0000256" key="1">
    <source>
        <dbReference type="ARBA" id="ARBA00022448"/>
    </source>
</evidence>
<feature type="chain" id="PRO_5021448476" evidence="7">
    <location>
        <begin position="23"/>
        <end position="72"/>
    </location>
</feature>
<protein>
    <submittedName>
        <fullName evidence="9">C-type cytochrome</fullName>
    </submittedName>
</protein>
<dbReference type="Gene3D" id="1.10.760.10">
    <property type="entry name" value="Cytochrome c-like domain"/>
    <property type="match status" value="1"/>
</dbReference>
<sequence>MKKSLILAALVLGSTQIATAQAAGDAAAGEPLTAACGACHGADGNSAVPNFPKLAGLGEKYLFKQLKDIRDG</sequence>
<keyword evidence="7" id="KW-0732">Signal</keyword>
<organism evidence="9 10">
    <name type="scientific">Mangrovimicrobium sediminis</name>
    <dbReference type="NCBI Taxonomy" id="2562682"/>
    <lineage>
        <taxon>Bacteria</taxon>
        <taxon>Pseudomonadati</taxon>
        <taxon>Pseudomonadota</taxon>
        <taxon>Gammaproteobacteria</taxon>
        <taxon>Cellvibrionales</taxon>
        <taxon>Halieaceae</taxon>
        <taxon>Mangrovimicrobium</taxon>
    </lineage>
</organism>
<dbReference type="GO" id="GO:0009055">
    <property type="term" value="F:electron transfer activity"/>
    <property type="evidence" value="ECO:0007669"/>
    <property type="project" value="InterPro"/>
</dbReference>
<feature type="domain" description="Cytochrome c" evidence="8">
    <location>
        <begin position="24"/>
        <end position="72"/>
    </location>
</feature>
<keyword evidence="1" id="KW-0813">Transport</keyword>
<evidence type="ECO:0000256" key="2">
    <source>
        <dbReference type="ARBA" id="ARBA00022617"/>
    </source>
</evidence>
<proteinExistence type="predicted"/>
<dbReference type="PROSITE" id="PS51007">
    <property type="entry name" value="CYTC"/>
    <property type="match status" value="1"/>
</dbReference>
<dbReference type="PANTHER" id="PTHR33751:SF9">
    <property type="entry name" value="CYTOCHROME C4"/>
    <property type="match status" value="1"/>
</dbReference>
<evidence type="ECO:0000256" key="3">
    <source>
        <dbReference type="ARBA" id="ARBA00022723"/>
    </source>
</evidence>
<dbReference type="AlphaFoldDB" id="A0A4Z0LSE9"/>
<dbReference type="Pfam" id="PF00034">
    <property type="entry name" value="Cytochrom_C"/>
    <property type="match status" value="1"/>
</dbReference>
<dbReference type="EMBL" id="SRLE01000059">
    <property type="protein sequence ID" value="TGD70202.1"/>
    <property type="molecule type" value="Genomic_DNA"/>
</dbReference>
<feature type="signal peptide" evidence="7">
    <location>
        <begin position="1"/>
        <end position="22"/>
    </location>
</feature>
<accession>A0A4Z0LSE9</accession>
<keyword evidence="5 6" id="KW-0408">Iron</keyword>
<keyword evidence="10" id="KW-1185">Reference proteome</keyword>
<dbReference type="InterPro" id="IPR050597">
    <property type="entry name" value="Cytochrome_c_Oxidase_Subunit"/>
</dbReference>
<dbReference type="InterPro" id="IPR009056">
    <property type="entry name" value="Cyt_c-like_dom"/>
</dbReference>
<evidence type="ECO:0000256" key="4">
    <source>
        <dbReference type="ARBA" id="ARBA00022982"/>
    </source>
</evidence>
<evidence type="ECO:0000256" key="7">
    <source>
        <dbReference type="SAM" id="SignalP"/>
    </source>
</evidence>
<dbReference type="GO" id="GO:0046872">
    <property type="term" value="F:metal ion binding"/>
    <property type="evidence" value="ECO:0007669"/>
    <property type="project" value="UniProtKB-KW"/>
</dbReference>
<name>A0A4Z0LSE9_9GAMM</name>
<evidence type="ECO:0000313" key="10">
    <source>
        <dbReference type="Proteomes" id="UP000298050"/>
    </source>
</evidence>
<dbReference type="OrthoDB" id="9773456at2"/>
<dbReference type="InterPro" id="IPR036909">
    <property type="entry name" value="Cyt_c-like_dom_sf"/>
</dbReference>
<keyword evidence="4" id="KW-0249">Electron transport</keyword>
<feature type="non-terminal residue" evidence="9">
    <location>
        <position position="72"/>
    </location>
</feature>
<evidence type="ECO:0000256" key="5">
    <source>
        <dbReference type="ARBA" id="ARBA00023004"/>
    </source>
</evidence>
<comment type="caution">
    <text evidence="9">The sequence shown here is derived from an EMBL/GenBank/DDBJ whole genome shotgun (WGS) entry which is preliminary data.</text>
</comment>
<dbReference type="PANTHER" id="PTHR33751">
    <property type="entry name" value="CBB3-TYPE CYTOCHROME C OXIDASE SUBUNIT FIXP"/>
    <property type="match status" value="1"/>
</dbReference>
<reference evidence="9 10" key="1">
    <citation type="submission" date="2019-04" db="EMBL/GenBank/DDBJ databases">
        <title>Taxonomy of novel Haliea sp. from mangrove soil of West Coast of India.</title>
        <authorList>
            <person name="Verma A."/>
            <person name="Kumar P."/>
            <person name="Krishnamurthi S."/>
        </authorList>
    </citation>
    <scope>NUCLEOTIDE SEQUENCE [LARGE SCALE GENOMIC DNA]</scope>
    <source>
        <strain evidence="9 10">SAOS-164</strain>
    </source>
</reference>
<gene>
    <name evidence="9" type="ORF">E4634_21320</name>
</gene>
<dbReference type="GO" id="GO:0020037">
    <property type="term" value="F:heme binding"/>
    <property type="evidence" value="ECO:0007669"/>
    <property type="project" value="InterPro"/>
</dbReference>